<dbReference type="PANTHER" id="PTHR39468:SF1">
    <property type="entry name" value="MTF2-LIKE C-TERMINAL DOMAIN-CONTAINING PROTEIN"/>
    <property type="match status" value="1"/>
</dbReference>
<feature type="region of interest" description="Disordered" evidence="1">
    <location>
        <begin position="61"/>
        <end position="86"/>
    </location>
</feature>
<sequence length="487" mass="54397">MSICKTTAGSLARARIAVNFSTSKTLAPFLYQTPTIQQWQPVTHGTARRNASSYRRGDDHIPFEHDAELPPPIDEVQPPRKTTMTSPEREAFEKLYKNLKKKSEDPLSDDFLDEDDALASATSIDSVFDAVLSGRTSVSKRRSLKKPVENLQTLAQSILQQGAQKEGAQKEREKPKDEAASHVDELHRLRETERGRIEALMLAAETDHQVWQILEKEILAPIRALDLDGLRGKSASASSATDSTSKKPKRPKLKNIDDVSSPILSPSDPRILFHNFPFHLVLTTRVLRKHFPRSALPLSLLPTLKSLGRSTYALGASTTLYNLLIRTVWIQHASYSQIDDLLTDMENSGIEFDAHTLALLEQIVGEYWLARDGKWGKGLSFLYRFELVRDGQRKVQEWKKLVEMRLRAAGVLAGVRKRGAGVGADGKFEAGRGGRRKAMGGRLGRHGLESPKKEGLGEWRNGEKGEDKSEPVQLGDMDLLLAEEKRD</sequence>
<dbReference type="AlphaFoldDB" id="A0A6A6JFR0"/>
<feature type="compositionally biased region" description="Basic and acidic residues" evidence="1">
    <location>
        <begin position="167"/>
        <end position="181"/>
    </location>
</feature>
<dbReference type="GeneID" id="54551874"/>
<feature type="domain" description="Mtf2-like C-terminal" evidence="2">
    <location>
        <begin position="194"/>
        <end position="367"/>
    </location>
</feature>
<dbReference type="Pfam" id="PF19189">
    <property type="entry name" value="Mtf2"/>
    <property type="match status" value="1"/>
</dbReference>
<dbReference type="EMBL" id="ML986500">
    <property type="protein sequence ID" value="KAF2274828.1"/>
    <property type="molecule type" value="Genomic_DNA"/>
</dbReference>
<organism evidence="3 4">
    <name type="scientific">Westerdykella ornata</name>
    <dbReference type="NCBI Taxonomy" id="318751"/>
    <lineage>
        <taxon>Eukaryota</taxon>
        <taxon>Fungi</taxon>
        <taxon>Dikarya</taxon>
        <taxon>Ascomycota</taxon>
        <taxon>Pezizomycotina</taxon>
        <taxon>Dothideomycetes</taxon>
        <taxon>Pleosporomycetidae</taxon>
        <taxon>Pleosporales</taxon>
        <taxon>Sporormiaceae</taxon>
        <taxon>Westerdykella</taxon>
    </lineage>
</organism>
<feature type="compositionally biased region" description="Basic residues" evidence="1">
    <location>
        <begin position="433"/>
        <end position="445"/>
    </location>
</feature>
<dbReference type="PANTHER" id="PTHR39468">
    <property type="entry name" value="CHROMOSOME 7, WHOLE GENOME SHOTGUN SEQUENCE"/>
    <property type="match status" value="1"/>
</dbReference>
<protein>
    <recommendedName>
        <fullName evidence="2">Mtf2-like C-terminal domain-containing protein</fullName>
    </recommendedName>
</protein>
<feature type="compositionally biased region" description="Basic and acidic residues" evidence="1">
    <location>
        <begin position="446"/>
        <end position="470"/>
    </location>
</feature>
<proteinExistence type="predicted"/>
<name>A0A6A6JFR0_WESOR</name>
<evidence type="ECO:0000259" key="2">
    <source>
        <dbReference type="Pfam" id="PF19189"/>
    </source>
</evidence>
<feature type="compositionally biased region" description="Low complexity" evidence="1">
    <location>
        <begin position="233"/>
        <end position="243"/>
    </location>
</feature>
<dbReference type="Proteomes" id="UP000800097">
    <property type="component" value="Unassembled WGS sequence"/>
</dbReference>
<evidence type="ECO:0000313" key="4">
    <source>
        <dbReference type="Proteomes" id="UP000800097"/>
    </source>
</evidence>
<evidence type="ECO:0000256" key="1">
    <source>
        <dbReference type="SAM" id="MobiDB-lite"/>
    </source>
</evidence>
<dbReference type="RefSeq" id="XP_033652367.1">
    <property type="nucleotide sequence ID" value="XM_033798699.1"/>
</dbReference>
<feature type="region of interest" description="Disordered" evidence="1">
    <location>
        <begin position="233"/>
        <end position="261"/>
    </location>
</feature>
<gene>
    <name evidence="3" type="ORF">EI97DRAFT_434730</name>
</gene>
<keyword evidence="4" id="KW-1185">Reference proteome</keyword>
<reference evidence="3" key="1">
    <citation type="journal article" date="2020" name="Stud. Mycol.">
        <title>101 Dothideomycetes genomes: a test case for predicting lifestyles and emergence of pathogens.</title>
        <authorList>
            <person name="Haridas S."/>
            <person name="Albert R."/>
            <person name="Binder M."/>
            <person name="Bloem J."/>
            <person name="Labutti K."/>
            <person name="Salamov A."/>
            <person name="Andreopoulos B."/>
            <person name="Baker S."/>
            <person name="Barry K."/>
            <person name="Bills G."/>
            <person name="Bluhm B."/>
            <person name="Cannon C."/>
            <person name="Castanera R."/>
            <person name="Culley D."/>
            <person name="Daum C."/>
            <person name="Ezra D."/>
            <person name="Gonzalez J."/>
            <person name="Henrissat B."/>
            <person name="Kuo A."/>
            <person name="Liang C."/>
            <person name="Lipzen A."/>
            <person name="Lutzoni F."/>
            <person name="Magnuson J."/>
            <person name="Mondo S."/>
            <person name="Nolan M."/>
            <person name="Ohm R."/>
            <person name="Pangilinan J."/>
            <person name="Park H.-J."/>
            <person name="Ramirez L."/>
            <person name="Alfaro M."/>
            <person name="Sun H."/>
            <person name="Tritt A."/>
            <person name="Yoshinaga Y."/>
            <person name="Zwiers L.-H."/>
            <person name="Turgeon B."/>
            <person name="Goodwin S."/>
            <person name="Spatafora J."/>
            <person name="Crous P."/>
            <person name="Grigoriev I."/>
        </authorList>
    </citation>
    <scope>NUCLEOTIDE SEQUENCE</scope>
    <source>
        <strain evidence="3">CBS 379.55</strain>
    </source>
</reference>
<feature type="region of interest" description="Disordered" evidence="1">
    <location>
        <begin position="431"/>
        <end position="487"/>
    </location>
</feature>
<feature type="region of interest" description="Disordered" evidence="1">
    <location>
        <begin position="159"/>
        <end position="181"/>
    </location>
</feature>
<dbReference type="InterPro" id="IPR043837">
    <property type="entry name" value="Mtf2-like_C"/>
</dbReference>
<dbReference type="InterPro" id="IPR040009">
    <property type="entry name" value="Mtf2/C5D6.12-like"/>
</dbReference>
<evidence type="ECO:0000313" key="3">
    <source>
        <dbReference type="EMBL" id="KAF2274828.1"/>
    </source>
</evidence>
<dbReference type="GO" id="GO:0005739">
    <property type="term" value="C:mitochondrion"/>
    <property type="evidence" value="ECO:0007669"/>
    <property type="project" value="InterPro"/>
</dbReference>
<dbReference type="OrthoDB" id="2444174at2759"/>
<accession>A0A6A6JFR0</accession>